<comment type="caution">
    <text evidence="8">The sequence shown here is derived from an EMBL/GenBank/DDBJ whole genome shotgun (WGS) entry which is preliminary data.</text>
</comment>
<evidence type="ECO:0000256" key="5">
    <source>
        <dbReference type="ARBA" id="ARBA00024042"/>
    </source>
</evidence>
<keyword evidence="4" id="KW-0560">Oxidoreductase</keyword>
<comment type="similarity">
    <text evidence="5">Belongs to the FMN-dependent alpha-hydroxy acid dehydrogenase family.</text>
</comment>
<evidence type="ECO:0000259" key="7">
    <source>
        <dbReference type="PROSITE" id="PS51349"/>
    </source>
</evidence>
<evidence type="ECO:0000256" key="4">
    <source>
        <dbReference type="ARBA" id="ARBA00023002"/>
    </source>
</evidence>
<dbReference type="PROSITE" id="PS00557">
    <property type="entry name" value="FMN_HYDROXY_ACID_DH_1"/>
    <property type="match status" value="1"/>
</dbReference>
<dbReference type="PROSITE" id="PS51349">
    <property type="entry name" value="FMN_HYDROXY_ACID_DH_2"/>
    <property type="match status" value="1"/>
</dbReference>
<dbReference type="PANTHER" id="PTHR10578">
    <property type="entry name" value="S -2-HYDROXY-ACID OXIDASE-RELATED"/>
    <property type="match status" value="1"/>
</dbReference>
<evidence type="ECO:0000313" key="8">
    <source>
        <dbReference type="EMBL" id="GAA1383571.1"/>
    </source>
</evidence>
<name>A0ABN1XLB8_9ACTN</name>
<keyword evidence="3" id="KW-0288">FMN</keyword>
<evidence type="ECO:0000313" key="9">
    <source>
        <dbReference type="Proteomes" id="UP001499863"/>
    </source>
</evidence>
<dbReference type="Proteomes" id="UP001499863">
    <property type="component" value="Unassembled WGS sequence"/>
</dbReference>
<protein>
    <submittedName>
        <fullName evidence="8">Alpha-hydroxy acid oxidase</fullName>
    </submittedName>
</protein>
<evidence type="ECO:0000256" key="2">
    <source>
        <dbReference type="ARBA" id="ARBA00022630"/>
    </source>
</evidence>
<proteinExistence type="inferred from homology"/>
<reference evidence="8 9" key="1">
    <citation type="journal article" date="2019" name="Int. J. Syst. Evol. Microbiol.">
        <title>The Global Catalogue of Microorganisms (GCM) 10K type strain sequencing project: providing services to taxonomists for standard genome sequencing and annotation.</title>
        <authorList>
            <consortium name="The Broad Institute Genomics Platform"/>
            <consortium name="The Broad Institute Genome Sequencing Center for Infectious Disease"/>
            <person name="Wu L."/>
            <person name="Ma J."/>
        </authorList>
    </citation>
    <scope>NUCLEOTIDE SEQUENCE [LARGE SCALE GENOMIC DNA]</scope>
    <source>
        <strain evidence="8 9">JCM 12393</strain>
    </source>
</reference>
<dbReference type="InterPro" id="IPR008259">
    <property type="entry name" value="FMN_hydac_DH_AS"/>
</dbReference>
<dbReference type="PIRSF" id="PIRSF000138">
    <property type="entry name" value="Al-hdrx_acd_dh"/>
    <property type="match status" value="1"/>
</dbReference>
<accession>A0ABN1XLB8</accession>
<dbReference type="Gene3D" id="3.20.20.70">
    <property type="entry name" value="Aldolase class I"/>
    <property type="match status" value="1"/>
</dbReference>
<feature type="region of interest" description="Disordered" evidence="6">
    <location>
        <begin position="1"/>
        <end position="25"/>
    </location>
</feature>
<keyword evidence="9" id="KW-1185">Reference proteome</keyword>
<dbReference type="RefSeq" id="WP_344324626.1">
    <property type="nucleotide sequence ID" value="NZ_BAAAKJ010000019.1"/>
</dbReference>
<evidence type="ECO:0000256" key="6">
    <source>
        <dbReference type="SAM" id="MobiDB-lite"/>
    </source>
</evidence>
<dbReference type="EMBL" id="BAAAKJ010000019">
    <property type="protein sequence ID" value="GAA1383571.1"/>
    <property type="molecule type" value="Genomic_DNA"/>
</dbReference>
<feature type="domain" description="FMN hydroxy acid dehydrogenase" evidence="7">
    <location>
        <begin position="42"/>
        <end position="419"/>
    </location>
</feature>
<organism evidence="8 9">
    <name type="scientific">Kitasatospora putterlickiae</name>
    <dbReference type="NCBI Taxonomy" id="221725"/>
    <lineage>
        <taxon>Bacteria</taxon>
        <taxon>Bacillati</taxon>
        <taxon>Actinomycetota</taxon>
        <taxon>Actinomycetes</taxon>
        <taxon>Kitasatosporales</taxon>
        <taxon>Streptomycetaceae</taxon>
        <taxon>Kitasatospora</taxon>
    </lineage>
</organism>
<dbReference type="Pfam" id="PF01070">
    <property type="entry name" value="FMN_dh"/>
    <property type="match status" value="1"/>
</dbReference>
<keyword evidence="2" id="KW-0285">Flavoprotein</keyword>
<dbReference type="CDD" id="cd02809">
    <property type="entry name" value="alpha_hydroxyacid_oxid_FMN"/>
    <property type="match status" value="1"/>
</dbReference>
<dbReference type="InterPro" id="IPR013785">
    <property type="entry name" value="Aldolase_TIM"/>
</dbReference>
<evidence type="ECO:0000256" key="1">
    <source>
        <dbReference type="ARBA" id="ARBA00001917"/>
    </source>
</evidence>
<dbReference type="InterPro" id="IPR000262">
    <property type="entry name" value="FMN-dep_DH"/>
</dbReference>
<dbReference type="PANTHER" id="PTHR10578:SF107">
    <property type="entry name" value="2-HYDROXYACID OXIDASE 1"/>
    <property type="match status" value="1"/>
</dbReference>
<comment type="cofactor">
    <cofactor evidence="1">
        <name>FMN</name>
        <dbReference type="ChEBI" id="CHEBI:58210"/>
    </cofactor>
</comment>
<dbReference type="InterPro" id="IPR012133">
    <property type="entry name" value="Alpha-hydoxy_acid_DH_FMN"/>
</dbReference>
<gene>
    <name evidence="8" type="ORF">GCM10009639_04060</name>
</gene>
<dbReference type="InterPro" id="IPR037396">
    <property type="entry name" value="FMN_HAD"/>
</dbReference>
<sequence length="419" mass="46158">MTTSDPGIEKLPRKRPERRLPRPSEIRPLVKFRRPRFDARERRLAHAHTIEDLRIAARRRTPRSVFDYVDGAAEQEIGIGRARRAFEDVEFHPRVLRDVSRVDASTDVLGARSALPLVLAPTGFTRMMHHEGEIAVARAAARAGIPYVLSTMGTTDPESVRACAPTARQWFQLYLWKDREASEALVERAANAGYEALVLTVDTPVGGARMRDIRNGLTIPPTLTLRTLAGMAVCPAWWMNLLTTEPLRFAALSGFDGTVEELVGRMFDPSVTVEDLRWLRARWPGRLVVKGVQSVEDARMVADLGAEAIVLSNHGGRQLDRAPTPLELLPRVVDAVGQDCEILLDTGVRTGADLIAARALGASAAMIGRPYLYGLMAAGERGVDRAIEILGAEYARTMRLLGVAGTDEIRAEHASLRSR</sequence>
<evidence type="ECO:0000256" key="3">
    <source>
        <dbReference type="ARBA" id="ARBA00022643"/>
    </source>
</evidence>
<dbReference type="SUPFAM" id="SSF51395">
    <property type="entry name" value="FMN-linked oxidoreductases"/>
    <property type="match status" value="1"/>
</dbReference>